<keyword evidence="1" id="KW-0812">Transmembrane</keyword>
<proteinExistence type="predicted"/>
<evidence type="ECO:0000313" key="3">
    <source>
        <dbReference type="Proteomes" id="UP000198641"/>
    </source>
</evidence>
<keyword evidence="1" id="KW-1133">Transmembrane helix</keyword>
<accession>A0A1G7PG45</accession>
<sequence>MPVLSLDGEHRLPIRLGLAGLLPFIATALGAWWAPGAWSVYAIQAFVYYSAVILSFLGGIHWGLAMGRDAPKSPTFRGRVMLSMAPSLMAWPALLWGGAPGTALLMFGYIAVRGYEASATGSVGLPEWYRGLRNVLTIVVVACHLAVILRFWQLL</sequence>
<gene>
    <name evidence="2" type="ORF">SAMN05216571_102306</name>
</gene>
<feature type="transmembrane region" description="Helical" evidence="1">
    <location>
        <begin position="88"/>
        <end position="112"/>
    </location>
</feature>
<keyword evidence="3" id="KW-1185">Reference proteome</keyword>
<evidence type="ECO:0000313" key="2">
    <source>
        <dbReference type="EMBL" id="SDF85235.1"/>
    </source>
</evidence>
<dbReference type="PANTHER" id="PTHR15887:SF1">
    <property type="entry name" value="TRANSMEMBRANE PROTEIN 69"/>
    <property type="match status" value="1"/>
</dbReference>
<dbReference type="STRING" id="284577.SAMN05216571_102306"/>
<protein>
    <recommendedName>
        <fullName evidence="4">DUF3429 domain-containing protein</fullName>
    </recommendedName>
</protein>
<organism evidence="2 3">
    <name type="scientific">Onishia taeanensis</name>
    <dbReference type="NCBI Taxonomy" id="284577"/>
    <lineage>
        <taxon>Bacteria</taxon>
        <taxon>Pseudomonadati</taxon>
        <taxon>Pseudomonadota</taxon>
        <taxon>Gammaproteobacteria</taxon>
        <taxon>Oceanospirillales</taxon>
        <taxon>Halomonadaceae</taxon>
        <taxon>Onishia</taxon>
    </lineage>
</organism>
<dbReference type="InterPro" id="IPR021836">
    <property type="entry name" value="DUF3429"/>
</dbReference>
<dbReference type="EMBL" id="FNCI01000002">
    <property type="protein sequence ID" value="SDF85235.1"/>
    <property type="molecule type" value="Genomic_DNA"/>
</dbReference>
<dbReference type="PANTHER" id="PTHR15887">
    <property type="entry name" value="TRANSMEMBRANE PROTEIN 69"/>
    <property type="match status" value="1"/>
</dbReference>
<dbReference type="Pfam" id="PF11911">
    <property type="entry name" value="DUF3429"/>
    <property type="match status" value="1"/>
</dbReference>
<feature type="transmembrane region" description="Helical" evidence="1">
    <location>
        <begin position="46"/>
        <end position="67"/>
    </location>
</feature>
<feature type="transmembrane region" description="Helical" evidence="1">
    <location>
        <begin position="132"/>
        <end position="152"/>
    </location>
</feature>
<dbReference type="RefSeq" id="WP_092523367.1">
    <property type="nucleotide sequence ID" value="NZ_FNCI01000002.1"/>
</dbReference>
<keyword evidence="1" id="KW-0472">Membrane</keyword>
<name>A0A1G7PG45_9GAMM</name>
<dbReference type="OrthoDB" id="8591832at2"/>
<evidence type="ECO:0008006" key="4">
    <source>
        <dbReference type="Google" id="ProtNLM"/>
    </source>
</evidence>
<evidence type="ECO:0000256" key="1">
    <source>
        <dbReference type="SAM" id="Phobius"/>
    </source>
</evidence>
<dbReference type="AlphaFoldDB" id="A0A1G7PG45"/>
<reference evidence="2 3" key="1">
    <citation type="submission" date="2016-10" db="EMBL/GenBank/DDBJ databases">
        <authorList>
            <person name="de Groot N.N."/>
        </authorList>
    </citation>
    <scope>NUCLEOTIDE SEQUENCE [LARGE SCALE GENOMIC DNA]</scope>
    <source>
        <strain evidence="2 3">BH539</strain>
    </source>
</reference>
<feature type="transmembrane region" description="Helical" evidence="1">
    <location>
        <begin position="12"/>
        <end position="34"/>
    </location>
</feature>
<dbReference type="Proteomes" id="UP000198641">
    <property type="component" value="Unassembled WGS sequence"/>
</dbReference>